<keyword evidence="11 13" id="KW-0472">Membrane</keyword>
<keyword evidence="9 13" id="KW-1133">Transmembrane helix</keyword>
<proteinExistence type="inferred from homology"/>
<name>A0AAW1T7I0_9CHLO</name>
<comment type="caution">
    <text evidence="13">Lacks conserved residue(s) required for the propagation of feature annotation.</text>
</comment>
<evidence type="ECO:0000256" key="2">
    <source>
        <dbReference type="ARBA" id="ARBA00005189"/>
    </source>
</evidence>
<keyword evidence="10 13" id="KW-0443">Lipid metabolism</keyword>
<evidence type="ECO:0000256" key="5">
    <source>
        <dbReference type="ARBA" id="ARBA00022723"/>
    </source>
</evidence>
<evidence type="ECO:0000256" key="8">
    <source>
        <dbReference type="ARBA" id="ARBA00022833"/>
    </source>
</evidence>
<comment type="catalytic activity">
    <reaction evidence="13">
        <text>a CDP-1,2-diacyl-sn-glycerol + L-serine = a 1,2-diacyl-sn-glycero-3-phospho-L-serine + CMP + H(+)</text>
        <dbReference type="Rhea" id="RHEA:16913"/>
        <dbReference type="ChEBI" id="CHEBI:15378"/>
        <dbReference type="ChEBI" id="CHEBI:33384"/>
        <dbReference type="ChEBI" id="CHEBI:57262"/>
        <dbReference type="ChEBI" id="CHEBI:58332"/>
        <dbReference type="ChEBI" id="CHEBI:60377"/>
        <dbReference type="EC" id="2.7.8.8"/>
    </reaction>
</comment>
<sequence>MATLPETRELQVQDAPNLCWVCYDGPRPSSPLIQPCACPRTVHAECCARWQLHAAGKSEEHFCRFCQQQLPDWQRILTPHEAQLPAQCLPTMSVTFNDQQHHIVAQSGPGGYAAFEAEVRSIFGIEHDMDMNLIFDCAEPTTGSLLKLNGPGAFNAAVHCAKVSAAKRLRRCQAGQLQRGGHSCDDIPEAELEELALSDEQELPICDPSAEPSAPSITSVQPQTISLPKAVSEPSEEQLAAAFHRMSSSSSASGSASASGSGSSAQASPQPHVAGSSHPGHGPRFYRRYRSGRRVVTSHSASEGQHEATPAGPAGSAPELRRTRQRSSTMSELLEALCRVLASQRRPRSPLAGGAHRAGVTYHPRVPMDHMYYNSSFHPQQLHPALAKIDPYTSFLYTPHTISCLAIGALILVHQSRVFAPPDAPISPVLAADTSYANIKHGLWAASGVFLGYSVLQGPTTGMVRPHPAVWRLVHGVMVLYLLSLIFMLFQDVGDARLLLKHLYPKLGQELPERSYGSDCRLWIPGQGVHWQVIYDTVFDEFVIAHTLGWWGKALIIRDYNMLWTLSIGFELME</sequence>
<accession>A0AAW1T7I0</accession>
<evidence type="ECO:0000313" key="16">
    <source>
        <dbReference type="EMBL" id="KAK9865510.1"/>
    </source>
</evidence>
<evidence type="ECO:0000256" key="1">
    <source>
        <dbReference type="ARBA" id="ARBA00004477"/>
    </source>
</evidence>
<evidence type="ECO:0000256" key="6">
    <source>
        <dbReference type="ARBA" id="ARBA00022771"/>
    </source>
</evidence>
<dbReference type="PANTHER" id="PTHR15362:SF20">
    <property type="entry name" value="CDP-DIACYLGLYCEROL--SERINE O-PHOSPHATIDYLTRANSFERASE 3"/>
    <property type="match status" value="1"/>
</dbReference>
<evidence type="ECO:0000256" key="11">
    <source>
        <dbReference type="ARBA" id="ARBA00023136"/>
    </source>
</evidence>
<organism evidence="16 17">
    <name type="scientific">Apatococcus fuscideae</name>
    <dbReference type="NCBI Taxonomy" id="2026836"/>
    <lineage>
        <taxon>Eukaryota</taxon>
        <taxon>Viridiplantae</taxon>
        <taxon>Chlorophyta</taxon>
        <taxon>core chlorophytes</taxon>
        <taxon>Trebouxiophyceae</taxon>
        <taxon>Chlorellales</taxon>
        <taxon>Chlorellaceae</taxon>
        <taxon>Apatococcus</taxon>
    </lineage>
</organism>
<feature type="domain" description="RING-CH-type" evidence="15">
    <location>
        <begin position="11"/>
        <end position="73"/>
    </location>
</feature>
<evidence type="ECO:0000256" key="3">
    <source>
        <dbReference type="ARBA" id="ARBA00022679"/>
    </source>
</evidence>
<dbReference type="GO" id="GO:0008270">
    <property type="term" value="F:zinc ion binding"/>
    <property type="evidence" value="ECO:0007669"/>
    <property type="project" value="UniProtKB-KW"/>
</dbReference>
<evidence type="ECO:0000256" key="13">
    <source>
        <dbReference type="RuleBase" id="RU368094"/>
    </source>
</evidence>
<feature type="compositionally biased region" description="Low complexity" evidence="14">
    <location>
        <begin position="247"/>
        <end position="268"/>
    </location>
</feature>
<dbReference type="GO" id="GO:0005789">
    <property type="term" value="C:endoplasmic reticulum membrane"/>
    <property type="evidence" value="ECO:0007669"/>
    <property type="project" value="UniProtKB-SubCell"/>
</dbReference>
<dbReference type="GO" id="GO:0106245">
    <property type="term" value="F:L-serine-phosphatidylethanolamine phosphatidyltransferase activity"/>
    <property type="evidence" value="ECO:0007669"/>
    <property type="project" value="InterPro"/>
</dbReference>
<dbReference type="InterPro" id="IPR011016">
    <property type="entry name" value="Znf_RING-CH"/>
</dbReference>
<evidence type="ECO:0000259" key="15">
    <source>
        <dbReference type="PROSITE" id="PS51292"/>
    </source>
</evidence>
<gene>
    <name evidence="16" type="ORF">WJX84_007725</name>
</gene>
<dbReference type="Pfam" id="PF03034">
    <property type="entry name" value="PSS"/>
    <property type="match status" value="1"/>
</dbReference>
<keyword evidence="8" id="KW-0862">Zinc</keyword>
<comment type="pathway">
    <text evidence="13">Phospholipid metabolism; phosphatidylethanolamine biosynthesis; phosphatidylethanolamine from CDP-diacylglycerol: step 1/2.</text>
</comment>
<protein>
    <recommendedName>
        <fullName evidence="13">CDP-diacylglycerol--serine O-phosphatidyltransferase</fullName>
        <ecNumber evidence="13">2.7.8.8</ecNumber>
    </recommendedName>
    <alternativeName>
        <fullName evidence="13">Phosphatidylserine synthase</fullName>
    </alternativeName>
</protein>
<dbReference type="Proteomes" id="UP001485043">
    <property type="component" value="Unassembled WGS sequence"/>
</dbReference>
<feature type="region of interest" description="Disordered" evidence="14">
    <location>
        <begin position="228"/>
        <end position="326"/>
    </location>
</feature>
<evidence type="ECO:0000256" key="10">
    <source>
        <dbReference type="ARBA" id="ARBA00023098"/>
    </source>
</evidence>
<keyword evidence="13" id="KW-0444">Lipid biosynthesis</keyword>
<keyword evidence="17" id="KW-1185">Reference proteome</keyword>
<dbReference type="InterPro" id="IPR013083">
    <property type="entry name" value="Znf_RING/FYVE/PHD"/>
</dbReference>
<evidence type="ECO:0000256" key="14">
    <source>
        <dbReference type="SAM" id="MobiDB-lite"/>
    </source>
</evidence>
<evidence type="ECO:0000256" key="4">
    <source>
        <dbReference type="ARBA" id="ARBA00022692"/>
    </source>
</evidence>
<comment type="subcellular location">
    <subcellularLocation>
        <location evidence="1 13">Endoplasmic reticulum membrane</location>
        <topology evidence="1 13">Multi-pass membrane protein</topology>
    </subcellularLocation>
</comment>
<dbReference type="Gene3D" id="3.30.40.10">
    <property type="entry name" value="Zinc/RING finger domain, C3HC4 (zinc finger)"/>
    <property type="match status" value="1"/>
</dbReference>
<keyword evidence="12 13" id="KW-1208">Phospholipid metabolism</keyword>
<dbReference type="PROSITE" id="PS51292">
    <property type="entry name" value="ZF_RING_CH"/>
    <property type="match status" value="1"/>
</dbReference>
<keyword evidence="6" id="KW-0863">Zinc-finger</keyword>
<feature type="transmembrane region" description="Helical" evidence="13">
    <location>
        <begin position="469"/>
        <end position="490"/>
    </location>
</feature>
<keyword evidence="3 13" id="KW-0808">Transferase</keyword>
<dbReference type="AlphaFoldDB" id="A0AAW1T7I0"/>
<evidence type="ECO:0000313" key="17">
    <source>
        <dbReference type="Proteomes" id="UP001485043"/>
    </source>
</evidence>
<keyword evidence="13" id="KW-0594">Phospholipid biosynthesis</keyword>
<evidence type="ECO:0000256" key="7">
    <source>
        <dbReference type="ARBA" id="ARBA00022824"/>
    </source>
</evidence>
<reference evidence="16 17" key="1">
    <citation type="journal article" date="2024" name="Nat. Commun.">
        <title>Phylogenomics reveals the evolutionary origins of lichenization in chlorophyte algae.</title>
        <authorList>
            <person name="Puginier C."/>
            <person name="Libourel C."/>
            <person name="Otte J."/>
            <person name="Skaloud P."/>
            <person name="Haon M."/>
            <person name="Grisel S."/>
            <person name="Petersen M."/>
            <person name="Berrin J.G."/>
            <person name="Delaux P.M."/>
            <person name="Dal Grande F."/>
            <person name="Keller J."/>
        </authorList>
    </citation>
    <scope>NUCLEOTIDE SEQUENCE [LARGE SCALE GENOMIC DNA]</scope>
    <source>
        <strain evidence="16 17">SAG 2523</strain>
    </source>
</reference>
<evidence type="ECO:0000256" key="12">
    <source>
        <dbReference type="ARBA" id="ARBA00023264"/>
    </source>
</evidence>
<evidence type="ECO:0000256" key="9">
    <source>
        <dbReference type="ARBA" id="ARBA00022989"/>
    </source>
</evidence>
<dbReference type="EC" id="2.7.8.8" evidence="13"/>
<keyword evidence="7 13" id="KW-0256">Endoplasmic reticulum</keyword>
<feature type="non-terminal residue" evidence="16">
    <location>
        <position position="574"/>
    </location>
</feature>
<comment type="caution">
    <text evidence="16">The sequence shown here is derived from an EMBL/GenBank/DDBJ whole genome shotgun (WGS) entry which is preliminary data.</text>
</comment>
<dbReference type="GO" id="GO:0003882">
    <property type="term" value="F:CDP-diacylglycerol-serine O-phosphatidyltransferase activity"/>
    <property type="evidence" value="ECO:0007669"/>
    <property type="project" value="UniProtKB-UniRule"/>
</dbReference>
<comment type="similarity">
    <text evidence="13">Belongs to the CDP-alcohol phosphatidyltransferase class-I family.</text>
</comment>
<keyword evidence="4 13" id="KW-0812">Transmembrane</keyword>
<dbReference type="EMBL" id="JALJOV010000242">
    <property type="protein sequence ID" value="KAK9865510.1"/>
    <property type="molecule type" value="Genomic_DNA"/>
</dbReference>
<dbReference type="InterPro" id="IPR004277">
    <property type="entry name" value="PSS"/>
</dbReference>
<feature type="compositionally biased region" description="Basic residues" evidence="14">
    <location>
        <begin position="284"/>
        <end position="293"/>
    </location>
</feature>
<keyword evidence="5" id="KW-0479">Metal-binding</keyword>
<dbReference type="Pfam" id="PF12906">
    <property type="entry name" value="RINGv"/>
    <property type="match status" value="1"/>
</dbReference>
<dbReference type="PANTHER" id="PTHR15362">
    <property type="entry name" value="PHOSPHATIDYLINOSITOL SYNTHASE"/>
    <property type="match status" value="1"/>
</dbReference>
<dbReference type="GO" id="GO:0006659">
    <property type="term" value="P:phosphatidylserine biosynthetic process"/>
    <property type="evidence" value="ECO:0007669"/>
    <property type="project" value="UniProtKB-UniRule"/>
</dbReference>
<comment type="function">
    <text evidence="13">Catalyzes a base-exchange reaction in which the polar head group of phosphatidylethanolamine (PE) is replaced by L-serine.</text>
</comment>
<comment type="pathway">
    <text evidence="2">Lipid metabolism.</text>
</comment>